<protein>
    <submittedName>
        <fullName evidence="1">Uncharacterized protein</fullName>
    </submittedName>
</protein>
<dbReference type="Proteomes" id="UP000828941">
    <property type="component" value="Chromosome 13"/>
</dbReference>
<organism evidence="1 2">
    <name type="scientific">Bauhinia variegata</name>
    <name type="common">Purple orchid tree</name>
    <name type="synonym">Phanera variegata</name>
    <dbReference type="NCBI Taxonomy" id="167791"/>
    <lineage>
        <taxon>Eukaryota</taxon>
        <taxon>Viridiplantae</taxon>
        <taxon>Streptophyta</taxon>
        <taxon>Embryophyta</taxon>
        <taxon>Tracheophyta</taxon>
        <taxon>Spermatophyta</taxon>
        <taxon>Magnoliopsida</taxon>
        <taxon>eudicotyledons</taxon>
        <taxon>Gunneridae</taxon>
        <taxon>Pentapetalae</taxon>
        <taxon>rosids</taxon>
        <taxon>fabids</taxon>
        <taxon>Fabales</taxon>
        <taxon>Fabaceae</taxon>
        <taxon>Cercidoideae</taxon>
        <taxon>Cercideae</taxon>
        <taxon>Bauhiniinae</taxon>
        <taxon>Bauhinia</taxon>
    </lineage>
</organism>
<proteinExistence type="predicted"/>
<gene>
    <name evidence="1" type="ORF">L6164_033622</name>
</gene>
<dbReference type="EMBL" id="CM039438">
    <property type="protein sequence ID" value="KAI4300223.1"/>
    <property type="molecule type" value="Genomic_DNA"/>
</dbReference>
<evidence type="ECO:0000313" key="1">
    <source>
        <dbReference type="EMBL" id="KAI4300223.1"/>
    </source>
</evidence>
<name>A0ACB9KT44_BAUVA</name>
<reference evidence="1 2" key="1">
    <citation type="journal article" date="2022" name="DNA Res.">
        <title>Chromosomal-level genome assembly of the orchid tree Bauhinia variegata (Leguminosae; Cercidoideae) supports the allotetraploid origin hypothesis of Bauhinia.</title>
        <authorList>
            <person name="Zhong Y."/>
            <person name="Chen Y."/>
            <person name="Zheng D."/>
            <person name="Pang J."/>
            <person name="Liu Y."/>
            <person name="Luo S."/>
            <person name="Meng S."/>
            <person name="Qian L."/>
            <person name="Wei D."/>
            <person name="Dai S."/>
            <person name="Zhou R."/>
        </authorList>
    </citation>
    <scope>NUCLEOTIDE SEQUENCE [LARGE SCALE GENOMIC DNA]</scope>
    <source>
        <strain evidence="1">BV-YZ2020</strain>
    </source>
</reference>
<sequence length="90" mass="10527">MERRRLLNQQAWRQTVIHSHAAKPMNVTICPRNHSQESDLTPSQWDCRDGLSKAFSLNVAEALEPEIKNLTNCQHILHRSCLDRWMGYDQ</sequence>
<keyword evidence="2" id="KW-1185">Reference proteome</keyword>
<accession>A0ACB9KT44</accession>
<comment type="caution">
    <text evidence="1">The sequence shown here is derived from an EMBL/GenBank/DDBJ whole genome shotgun (WGS) entry which is preliminary data.</text>
</comment>
<evidence type="ECO:0000313" key="2">
    <source>
        <dbReference type="Proteomes" id="UP000828941"/>
    </source>
</evidence>